<keyword evidence="6" id="KW-1185">Reference proteome</keyword>
<dbReference type="SUPFAM" id="SSF50729">
    <property type="entry name" value="PH domain-like"/>
    <property type="match status" value="1"/>
</dbReference>
<dbReference type="Gene3D" id="2.30.29.30">
    <property type="entry name" value="Pleckstrin-homology domain (PH domain)/Phosphotyrosine-binding domain (PTB)"/>
    <property type="match status" value="1"/>
</dbReference>
<dbReference type="SMART" id="SM00160">
    <property type="entry name" value="RanBD"/>
    <property type="match status" value="1"/>
</dbReference>
<feature type="compositionally biased region" description="Basic and acidic residues" evidence="3">
    <location>
        <begin position="21"/>
        <end position="35"/>
    </location>
</feature>
<dbReference type="InterPro" id="IPR000156">
    <property type="entry name" value="Ran_bind_dom"/>
</dbReference>
<dbReference type="Pfam" id="PF00638">
    <property type="entry name" value="Ran_BP1"/>
    <property type="match status" value="1"/>
</dbReference>
<dbReference type="AlphaFoldDB" id="A0AAE8SYE5"/>
<evidence type="ECO:0000256" key="3">
    <source>
        <dbReference type="SAM" id="MobiDB-lite"/>
    </source>
</evidence>
<dbReference type="EMBL" id="ONZQ02000014">
    <property type="protein sequence ID" value="SPO05805.1"/>
    <property type="molecule type" value="Genomic_DNA"/>
</dbReference>
<feature type="compositionally biased region" description="Low complexity" evidence="3">
    <location>
        <begin position="139"/>
        <end position="169"/>
    </location>
</feature>
<feature type="compositionally biased region" description="Polar residues" evidence="3">
    <location>
        <begin position="170"/>
        <end position="191"/>
    </location>
</feature>
<evidence type="ECO:0000313" key="6">
    <source>
        <dbReference type="Proteomes" id="UP001187682"/>
    </source>
</evidence>
<dbReference type="PANTHER" id="PTHR23138:SF142">
    <property type="entry name" value="RAN-BINDING PROTEIN 3B-RELATED"/>
    <property type="match status" value="1"/>
</dbReference>
<organism evidence="5 6">
    <name type="scientific">Cephalotrichum gorgonifer</name>
    <dbReference type="NCBI Taxonomy" id="2041049"/>
    <lineage>
        <taxon>Eukaryota</taxon>
        <taxon>Fungi</taxon>
        <taxon>Dikarya</taxon>
        <taxon>Ascomycota</taxon>
        <taxon>Pezizomycotina</taxon>
        <taxon>Sordariomycetes</taxon>
        <taxon>Hypocreomycetidae</taxon>
        <taxon>Microascales</taxon>
        <taxon>Microascaceae</taxon>
        <taxon>Cephalotrichum</taxon>
    </lineage>
</organism>
<gene>
    <name evidence="5" type="ORF">DNG_08492</name>
</gene>
<proteinExistence type="predicted"/>
<accession>A0AAE8SYE5</accession>
<reference evidence="5" key="1">
    <citation type="submission" date="2018-03" db="EMBL/GenBank/DDBJ databases">
        <authorList>
            <person name="Guldener U."/>
        </authorList>
    </citation>
    <scope>NUCLEOTIDE SEQUENCE</scope>
</reference>
<dbReference type="InterPro" id="IPR011993">
    <property type="entry name" value="PH-like_dom_sf"/>
</dbReference>
<dbReference type="GO" id="GO:0005634">
    <property type="term" value="C:nucleus"/>
    <property type="evidence" value="ECO:0007669"/>
    <property type="project" value="UniProtKB-SubCell"/>
</dbReference>
<dbReference type="PROSITE" id="PS50196">
    <property type="entry name" value="RANBD1"/>
    <property type="match status" value="1"/>
</dbReference>
<comment type="subcellular location">
    <subcellularLocation>
        <location evidence="1">Nucleus</location>
    </subcellularLocation>
</comment>
<dbReference type="Proteomes" id="UP001187682">
    <property type="component" value="Unassembled WGS sequence"/>
</dbReference>
<dbReference type="PANTHER" id="PTHR23138">
    <property type="entry name" value="RAN BINDING PROTEIN"/>
    <property type="match status" value="1"/>
</dbReference>
<feature type="region of interest" description="Disordered" evidence="3">
    <location>
        <begin position="1"/>
        <end position="201"/>
    </location>
</feature>
<feature type="compositionally biased region" description="Polar residues" evidence="3">
    <location>
        <begin position="120"/>
        <end position="138"/>
    </location>
</feature>
<comment type="caution">
    <text evidence="5">The sequence shown here is derived from an EMBL/GenBank/DDBJ whole genome shotgun (WGS) entry which is preliminary data.</text>
</comment>
<evidence type="ECO:0000256" key="1">
    <source>
        <dbReference type="ARBA" id="ARBA00004123"/>
    </source>
</evidence>
<feature type="region of interest" description="Disordered" evidence="3">
    <location>
        <begin position="219"/>
        <end position="277"/>
    </location>
</feature>
<feature type="compositionally biased region" description="Low complexity" evidence="3">
    <location>
        <begin position="1"/>
        <end position="20"/>
    </location>
</feature>
<protein>
    <recommendedName>
        <fullName evidence="4">RanBD1 domain-containing protein</fullName>
    </recommendedName>
</protein>
<dbReference type="InterPro" id="IPR045255">
    <property type="entry name" value="RanBP1-like"/>
</dbReference>
<feature type="compositionally biased region" description="Acidic residues" evidence="3">
    <location>
        <begin position="249"/>
        <end position="259"/>
    </location>
</feature>
<evidence type="ECO:0000256" key="2">
    <source>
        <dbReference type="ARBA" id="ARBA00023242"/>
    </source>
</evidence>
<keyword evidence="2" id="KW-0539">Nucleus</keyword>
<evidence type="ECO:0000259" key="4">
    <source>
        <dbReference type="PROSITE" id="PS50196"/>
    </source>
</evidence>
<sequence length="455" mass="47341">MASDPPGSSPASPKSESVQSPREDAETSAARKELRNTTISESNDDDGLRSSTPEVSGEDVTAKDEVLSPKKKRAHDQVEDDQTATTASLNGRAVSLEPEKKRQRDELQSSKGAAEAEQAVSDTTPAVPSSKPTLSFADSSLSGFAASPSPFSALSGSSKGSGFGSAPSKESSGSVLSQAPTLNFSQTTGASPFSGLASTTKSGFGGSTFGSAFGSPFAAGSSGRLSSFAKPGESLTSEKKHRAFGAPDSDAEEDSDDGESDNKASSVDGEGDEKDEAGKAELQAPADDNKKLKLQKVAVDTGESGEATIVQVRAKMYFVDNDNKDAGWKERGAGLLKINVPASCVDFDDSGNPVPGTFDASGLDDDDSSSAFRGARLLMRQDQTHRLLLNTVLLPAMTFQEKASLKAVNVLFTAFDANEGGNAPRGFSVNMKMSAASAKIFMNEISTIQRELQSA</sequence>
<evidence type="ECO:0000313" key="5">
    <source>
        <dbReference type="EMBL" id="SPO05805.1"/>
    </source>
</evidence>
<feature type="compositionally biased region" description="Basic and acidic residues" evidence="3">
    <location>
        <begin position="97"/>
        <end position="108"/>
    </location>
</feature>
<feature type="domain" description="RanBD1" evidence="4">
    <location>
        <begin position="279"/>
        <end position="432"/>
    </location>
</feature>
<name>A0AAE8SYE5_9PEZI</name>